<evidence type="ECO:0000313" key="2">
    <source>
        <dbReference type="Proteomes" id="UP001057402"/>
    </source>
</evidence>
<gene>
    <name evidence="1" type="ORF">MLD38_017249</name>
</gene>
<comment type="caution">
    <text evidence="1">The sequence shown here is derived from an EMBL/GenBank/DDBJ whole genome shotgun (WGS) entry which is preliminary data.</text>
</comment>
<name>A0ACB9QQ09_9MYRT</name>
<dbReference type="Proteomes" id="UP001057402">
    <property type="component" value="Chromosome 5"/>
</dbReference>
<sequence>MPISPGNLCPKACWVNFRESLPCFPVDERFRISGIICFCSEDGVLFDKFGFGIFWREPSSLRMRFPKIANAFGAESPGCRFTVQQRVATCFYKHGSVGFMCGLIGQGNANMILNAKKSIMKSEEDIPVFPLLQSAALCGCICRRVFLH</sequence>
<evidence type="ECO:0000313" key="1">
    <source>
        <dbReference type="EMBL" id="KAI4368724.1"/>
    </source>
</evidence>
<accession>A0ACB9QQ09</accession>
<reference evidence="2" key="1">
    <citation type="journal article" date="2023" name="Front. Plant Sci.">
        <title>Chromosomal-level genome assembly of Melastoma candidum provides insights into trichome evolution.</title>
        <authorList>
            <person name="Zhong Y."/>
            <person name="Wu W."/>
            <person name="Sun C."/>
            <person name="Zou P."/>
            <person name="Liu Y."/>
            <person name="Dai S."/>
            <person name="Zhou R."/>
        </authorList>
    </citation>
    <scope>NUCLEOTIDE SEQUENCE [LARGE SCALE GENOMIC DNA]</scope>
</reference>
<organism evidence="1 2">
    <name type="scientific">Melastoma candidum</name>
    <dbReference type="NCBI Taxonomy" id="119954"/>
    <lineage>
        <taxon>Eukaryota</taxon>
        <taxon>Viridiplantae</taxon>
        <taxon>Streptophyta</taxon>
        <taxon>Embryophyta</taxon>
        <taxon>Tracheophyta</taxon>
        <taxon>Spermatophyta</taxon>
        <taxon>Magnoliopsida</taxon>
        <taxon>eudicotyledons</taxon>
        <taxon>Gunneridae</taxon>
        <taxon>Pentapetalae</taxon>
        <taxon>rosids</taxon>
        <taxon>malvids</taxon>
        <taxon>Myrtales</taxon>
        <taxon>Melastomataceae</taxon>
        <taxon>Melastomatoideae</taxon>
        <taxon>Melastomateae</taxon>
        <taxon>Melastoma</taxon>
    </lineage>
</organism>
<proteinExistence type="predicted"/>
<dbReference type="EMBL" id="CM042884">
    <property type="protein sequence ID" value="KAI4368724.1"/>
    <property type="molecule type" value="Genomic_DNA"/>
</dbReference>
<keyword evidence="2" id="KW-1185">Reference proteome</keyword>
<protein>
    <submittedName>
        <fullName evidence="1">Uncharacterized protein</fullName>
    </submittedName>
</protein>